<accession>A0A7S3XMG1</accession>
<proteinExistence type="predicted"/>
<dbReference type="EMBL" id="HBIU01005922">
    <property type="protein sequence ID" value="CAE0623609.1"/>
    <property type="molecule type" value="Transcribed_RNA"/>
</dbReference>
<gene>
    <name evidence="1" type="ORF">HAKA00212_LOCUS2275</name>
</gene>
<protein>
    <recommendedName>
        <fullName evidence="2">Zinc-ribbon domain-containing protein</fullName>
    </recommendedName>
</protein>
<dbReference type="AlphaFoldDB" id="A0A7S3XMG1"/>
<organism evidence="1">
    <name type="scientific">Heterosigma akashiwo</name>
    <name type="common">Chromophytic alga</name>
    <name type="synonym">Heterosigma carterae</name>
    <dbReference type="NCBI Taxonomy" id="2829"/>
    <lineage>
        <taxon>Eukaryota</taxon>
        <taxon>Sar</taxon>
        <taxon>Stramenopiles</taxon>
        <taxon>Ochrophyta</taxon>
        <taxon>Raphidophyceae</taxon>
        <taxon>Chattonellales</taxon>
        <taxon>Chattonellaceae</taxon>
        <taxon>Heterosigma</taxon>
    </lineage>
</organism>
<sequence length="247" mass="29153">MHIPSWRNEHAEARKQFQIRKKKNKKLLKTEEKWLKFWDDDVGKMRWFNEVTGEMKYAVEAADEYVVIEDDAAEIRYEHKATGERLTEDPRFEVDEEALEKARKEQEEREAAELDKVRFALYFVKNLVDAYLQALEESQHAVAKILKKIAAEKDTVKLGAALHHAKEVFPQEAFNNNEELKYAHDVLEYMQELKGHAERDSEAAVNRKKDYLSTFQEKKAYHCQKCQHEVEGKHVKFCPHCNARLVF</sequence>
<evidence type="ECO:0008006" key="2">
    <source>
        <dbReference type="Google" id="ProtNLM"/>
    </source>
</evidence>
<name>A0A7S3XMG1_HETAK</name>
<reference evidence="1" key="1">
    <citation type="submission" date="2021-01" db="EMBL/GenBank/DDBJ databases">
        <authorList>
            <person name="Corre E."/>
            <person name="Pelletier E."/>
            <person name="Niang G."/>
            <person name="Scheremetjew M."/>
            <person name="Finn R."/>
            <person name="Kale V."/>
            <person name="Holt S."/>
            <person name="Cochrane G."/>
            <person name="Meng A."/>
            <person name="Brown T."/>
            <person name="Cohen L."/>
        </authorList>
    </citation>
    <scope>NUCLEOTIDE SEQUENCE</scope>
    <source>
        <strain evidence="1">CCMP3107</strain>
    </source>
</reference>
<evidence type="ECO:0000313" key="1">
    <source>
        <dbReference type="EMBL" id="CAE0623609.1"/>
    </source>
</evidence>